<evidence type="ECO:0000256" key="2">
    <source>
        <dbReference type="ARBA" id="ARBA00022475"/>
    </source>
</evidence>
<feature type="transmembrane region" description="Helical" evidence="6">
    <location>
        <begin position="399"/>
        <end position="420"/>
    </location>
</feature>
<evidence type="ECO:0000256" key="1">
    <source>
        <dbReference type="ARBA" id="ARBA00004651"/>
    </source>
</evidence>
<feature type="transmembrane region" description="Helical" evidence="6">
    <location>
        <begin position="185"/>
        <end position="203"/>
    </location>
</feature>
<evidence type="ECO:0000313" key="8">
    <source>
        <dbReference type="Proteomes" id="UP000600600"/>
    </source>
</evidence>
<keyword evidence="4 6" id="KW-1133">Transmembrane helix</keyword>
<comment type="caution">
    <text evidence="7">The sequence shown here is derived from an EMBL/GenBank/DDBJ whole genome shotgun (WGS) entry which is preliminary data.</text>
</comment>
<evidence type="ECO:0000256" key="6">
    <source>
        <dbReference type="SAM" id="Phobius"/>
    </source>
</evidence>
<keyword evidence="2" id="KW-1003">Cell membrane</keyword>
<keyword evidence="3 6" id="KW-0812">Transmembrane</keyword>
<protein>
    <submittedName>
        <fullName evidence="7">Sugar transporter</fullName>
    </submittedName>
</protein>
<keyword evidence="5 6" id="KW-0472">Membrane</keyword>
<evidence type="ECO:0000313" key="7">
    <source>
        <dbReference type="EMBL" id="MBC5605563.1"/>
    </source>
</evidence>
<feature type="transmembrane region" description="Helical" evidence="6">
    <location>
        <begin position="158"/>
        <end position="179"/>
    </location>
</feature>
<dbReference type="RefSeq" id="WP_186967540.1">
    <property type="nucleotide sequence ID" value="NZ_JACOOE010000006.1"/>
</dbReference>
<proteinExistence type="predicted"/>
<feature type="transmembrane region" description="Helical" evidence="6">
    <location>
        <begin position="94"/>
        <end position="117"/>
    </location>
</feature>
<feature type="transmembrane region" description="Helical" evidence="6">
    <location>
        <begin position="441"/>
        <end position="462"/>
    </location>
</feature>
<organism evidence="7 8">
    <name type="scientific">Bacteroides difficilis</name>
    <dbReference type="NCBI Taxonomy" id="2763021"/>
    <lineage>
        <taxon>Bacteria</taxon>
        <taxon>Pseudomonadati</taxon>
        <taxon>Bacteroidota</taxon>
        <taxon>Bacteroidia</taxon>
        <taxon>Bacteroidales</taxon>
        <taxon>Bacteroidaceae</taxon>
        <taxon>Bacteroides</taxon>
    </lineage>
</organism>
<evidence type="ECO:0000256" key="5">
    <source>
        <dbReference type="ARBA" id="ARBA00023136"/>
    </source>
</evidence>
<accession>A0ABR7CCP5</accession>
<feature type="transmembrane region" description="Helical" evidence="6">
    <location>
        <begin position="50"/>
        <end position="73"/>
    </location>
</feature>
<feature type="transmembrane region" description="Helical" evidence="6">
    <location>
        <begin position="12"/>
        <end position="30"/>
    </location>
</feature>
<sequence>MSQESRVKKSLLNARVNLIFYFLTLALSFFSRKIFLDTLGADFVGLTGTLQNLLGFLNLAELGIGTAVSFNLYKPVQEGNREKIIDLVSVFGSLYRYIGFAIMGIAIILSCFIPLIFKNAIFDYGIIYFAFFSFLSSSLIGYFINYRQILLSADQKNYVVAGYFQAGNILKCIIQMSLAYYYTNYYIWIVIELVFAILYSIILNKKIDKIYPWLKTNIKIGNTKRKQYPEIIQYTRQIFIHKLKDFLLTQSDQLFIFAFVSLKMVAYYGNYVLIIGRLTQLFATTLDSIGAGVGNLVAEGNRTKILNVFWELMFVRYLIAGVIVFSIYHLITPLICLWLGHEYILDQLILVLLLLNLFIMITRGTIDMFNGAYGNYGDIWAAWTEGGINLSVTVIAASFWGISGILLGKILSLLPIIVFWKPYYLFKSGFMERYRLYWTGTIRYYIVFGCSFLILHFVSVIIPINPYENFYNLILYSCFLVFPFAIIYGVGLVLFTKGARGAILRIPYVKYIIK</sequence>
<keyword evidence="7" id="KW-0762">Sugar transport</keyword>
<feature type="transmembrane region" description="Helical" evidence="6">
    <location>
        <begin position="314"/>
        <end position="339"/>
    </location>
</feature>
<feature type="transmembrane region" description="Helical" evidence="6">
    <location>
        <begin position="123"/>
        <end position="146"/>
    </location>
</feature>
<dbReference type="Proteomes" id="UP000600600">
    <property type="component" value="Unassembled WGS sequence"/>
</dbReference>
<dbReference type="EMBL" id="JACOOE010000006">
    <property type="protein sequence ID" value="MBC5605563.1"/>
    <property type="molecule type" value="Genomic_DNA"/>
</dbReference>
<keyword evidence="8" id="KW-1185">Reference proteome</keyword>
<feature type="transmembrane region" description="Helical" evidence="6">
    <location>
        <begin position="348"/>
        <end position="366"/>
    </location>
</feature>
<evidence type="ECO:0000256" key="4">
    <source>
        <dbReference type="ARBA" id="ARBA00022989"/>
    </source>
</evidence>
<feature type="transmembrane region" description="Helical" evidence="6">
    <location>
        <begin position="254"/>
        <end position="274"/>
    </location>
</feature>
<comment type="subcellular location">
    <subcellularLocation>
        <location evidence="1">Cell membrane</location>
        <topology evidence="1">Multi-pass membrane protein</topology>
    </subcellularLocation>
</comment>
<name>A0ABR7CCP5_9BACE</name>
<feature type="transmembrane region" description="Helical" evidence="6">
    <location>
        <begin position="474"/>
        <end position="495"/>
    </location>
</feature>
<evidence type="ECO:0000256" key="3">
    <source>
        <dbReference type="ARBA" id="ARBA00022692"/>
    </source>
</evidence>
<keyword evidence="7" id="KW-0813">Transport</keyword>
<dbReference type="PANTHER" id="PTHR30250:SF26">
    <property type="entry name" value="PSMA PROTEIN"/>
    <property type="match status" value="1"/>
</dbReference>
<dbReference type="InterPro" id="IPR050833">
    <property type="entry name" value="Poly_Biosynth_Transport"/>
</dbReference>
<gene>
    <name evidence="7" type="ORF">H8S67_12890</name>
</gene>
<dbReference type="PANTHER" id="PTHR30250">
    <property type="entry name" value="PST FAMILY PREDICTED COLANIC ACID TRANSPORTER"/>
    <property type="match status" value="1"/>
</dbReference>
<reference evidence="7 8" key="1">
    <citation type="submission" date="2020-08" db="EMBL/GenBank/DDBJ databases">
        <title>Genome public.</title>
        <authorList>
            <person name="Liu C."/>
            <person name="Sun Q."/>
        </authorList>
    </citation>
    <scope>NUCLEOTIDE SEQUENCE [LARGE SCALE GENOMIC DNA]</scope>
    <source>
        <strain evidence="7 8">M27</strain>
    </source>
</reference>